<dbReference type="PANTHER" id="PTHR22603:SF66">
    <property type="entry name" value="ETHANOLAMINE KINASE"/>
    <property type="match status" value="1"/>
</dbReference>
<dbReference type="STRING" id="857340.A0A086T8S9"/>
<dbReference type="AlphaFoldDB" id="A0A086T8S9"/>
<comment type="caution">
    <text evidence="5">The sequence shown here is derived from an EMBL/GenBank/DDBJ whole genome shotgun (WGS) entry which is preliminary data.</text>
</comment>
<protein>
    <recommendedName>
        <fullName evidence="3">ethanolamine kinase</fullName>
        <ecNumber evidence="3">2.7.1.82</ecNumber>
    </recommendedName>
</protein>
<keyword evidence="5" id="KW-0418">Kinase</keyword>
<dbReference type="Gene3D" id="3.90.1200.10">
    <property type="match status" value="1"/>
</dbReference>
<dbReference type="CDD" id="cd05157">
    <property type="entry name" value="ETNK_euk"/>
    <property type="match status" value="1"/>
</dbReference>
<evidence type="ECO:0000313" key="5">
    <source>
        <dbReference type="EMBL" id="KFH45761.1"/>
    </source>
</evidence>
<evidence type="ECO:0000256" key="2">
    <source>
        <dbReference type="ARBA" id="ARBA00038211"/>
    </source>
</evidence>
<dbReference type="EC" id="2.7.1.82" evidence="3"/>
<evidence type="ECO:0000256" key="3">
    <source>
        <dbReference type="ARBA" id="ARBA00038874"/>
    </source>
</evidence>
<dbReference type="GO" id="GO:0004305">
    <property type="term" value="F:ethanolamine kinase activity"/>
    <property type="evidence" value="ECO:0007669"/>
    <property type="project" value="UniProtKB-EC"/>
</dbReference>
<keyword evidence="6" id="KW-1185">Reference proteome</keyword>
<gene>
    <name evidence="5" type="ORF">ACRE_033650</name>
</gene>
<dbReference type="Pfam" id="PF01633">
    <property type="entry name" value="Choline_kinase"/>
    <property type="match status" value="1"/>
</dbReference>
<reference evidence="6" key="1">
    <citation type="journal article" date="2014" name="Genome Announc.">
        <title>Genome sequence and annotation of Acremonium chrysogenum, producer of the beta-lactam antibiotic cephalosporin C.</title>
        <authorList>
            <person name="Terfehr D."/>
            <person name="Dahlmann T.A."/>
            <person name="Specht T."/>
            <person name="Zadra I."/>
            <person name="Kuernsteiner H."/>
            <person name="Kueck U."/>
        </authorList>
    </citation>
    <scope>NUCLEOTIDE SEQUENCE [LARGE SCALE GENOMIC DNA]</scope>
    <source>
        <strain evidence="6">ATCC 11550 / CBS 779.69 / DSM 880 / IAM 14645 / JCM 23072 / IMI 49137</strain>
    </source>
</reference>
<dbReference type="EMBL" id="JPKY01000027">
    <property type="protein sequence ID" value="KFH45761.1"/>
    <property type="molecule type" value="Genomic_DNA"/>
</dbReference>
<comment type="similarity">
    <text evidence="2">Belongs to the choline/ethanolamine kinase family.</text>
</comment>
<keyword evidence="5" id="KW-0808">Transferase</keyword>
<name>A0A086T8S9_HAPC1</name>
<proteinExistence type="inferred from homology"/>
<evidence type="ECO:0000313" key="6">
    <source>
        <dbReference type="Proteomes" id="UP000029964"/>
    </source>
</evidence>
<evidence type="ECO:0000256" key="1">
    <source>
        <dbReference type="ARBA" id="ARBA00037883"/>
    </source>
</evidence>
<organism evidence="5 6">
    <name type="scientific">Hapsidospora chrysogenum (strain ATCC 11550 / CBS 779.69 / DSM 880 / IAM 14645 / JCM 23072 / IMI 49137)</name>
    <name type="common">Acremonium chrysogenum</name>
    <dbReference type="NCBI Taxonomy" id="857340"/>
    <lineage>
        <taxon>Eukaryota</taxon>
        <taxon>Fungi</taxon>
        <taxon>Dikarya</taxon>
        <taxon>Ascomycota</taxon>
        <taxon>Pezizomycotina</taxon>
        <taxon>Sordariomycetes</taxon>
        <taxon>Hypocreomycetidae</taxon>
        <taxon>Hypocreales</taxon>
        <taxon>Bionectriaceae</taxon>
        <taxon>Hapsidospora</taxon>
    </lineage>
</organism>
<feature type="region of interest" description="Disordered" evidence="4">
    <location>
        <begin position="392"/>
        <end position="414"/>
    </location>
</feature>
<dbReference type="GO" id="GO:0006646">
    <property type="term" value="P:phosphatidylethanolamine biosynthetic process"/>
    <property type="evidence" value="ECO:0007669"/>
    <property type="project" value="TreeGrafter"/>
</dbReference>
<dbReference type="SUPFAM" id="SSF56112">
    <property type="entry name" value="Protein kinase-like (PK-like)"/>
    <property type="match status" value="1"/>
</dbReference>
<sequence>MSPAATQLDLGRTRYIPLRYDSQDSQASALKLILTLMPDWAGGDSCVEFVRFTDGITNTLLKAVNRRPGLSKADIDRHAVLLRAYGSGTAILIDREREAANHELLMRHGLAPELLARFENGMLYRYIPGAVASPQDLGDPAILTAIARRLAEWHARLPCLHGPSIVPPNGNKQNGDDAGFDAAKQELIANAAPGKPFPNLWTTMQKWILALPTDTEEKRQRQALLQREMNEMVEKLSQRRGLGHNGLVFAHCDLLCANVIIHRPERDGDDTTVSFIDYEYATPSPAAFDVANHFAEWAGYDCDYSAVPTVSQRRAFICEYMKTYVALSGESDLDVDEEARRLMDEVDAYRGVPGFYWGIWAAIQAMISDIDFDYATYSESRLGEYWAFKAEEDGSRKAEGREMPLRERTWARSE</sequence>
<accession>A0A086T8S9</accession>
<dbReference type="PANTHER" id="PTHR22603">
    <property type="entry name" value="CHOLINE/ETHANOALAMINE KINASE"/>
    <property type="match status" value="1"/>
</dbReference>
<comment type="pathway">
    <text evidence="1">Phospholipid metabolism; phosphatidylethanolamine biosynthesis; phosphatidylethanolamine from ethanolamine: step 1/3.</text>
</comment>
<dbReference type="GO" id="GO:0005737">
    <property type="term" value="C:cytoplasm"/>
    <property type="evidence" value="ECO:0007669"/>
    <property type="project" value="TreeGrafter"/>
</dbReference>
<dbReference type="HOGENOM" id="CLU_012712_1_1_1"/>
<dbReference type="InterPro" id="IPR011009">
    <property type="entry name" value="Kinase-like_dom_sf"/>
</dbReference>
<evidence type="ECO:0000256" key="4">
    <source>
        <dbReference type="SAM" id="MobiDB-lite"/>
    </source>
</evidence>
<dbReference type="Proteomes" id="UP000029964">
    <property type="component" value="Unassembled WGS sequence"/>
</dbReference>
<dbReference type="OrthoDB" id="10267235at2759"/>